<evidence type="ECO:0000313" key="2">
    <source>
        <dbReference type="Proteomes" id="UP001601059"/>
    </source>
</evidence>
<accession>A0ABW6KIU1</accession>
<dbReference type="Proteomes" id="UP001601059">
    <property type="component" value="Unassembled WGS sequence"/>
</dbReference>
<organism evidence="1 2">
    <name type="scientific">Cytobacillus spartinae</name>
    <dbReference type="NCBI Taxonomy" id="3299023"/>
    <lineage>
        <taxon>Bacteria</taxon>
        <taxon>Bacillati</taxon>
        <taxon>Bacillota</taxon>
        <taxon>Bacilli</taxon>
        <taxon>Bacillales</taxon>
        <taxon>Bacillaceae</taxon>
        <taxon>Cytobacillus</taxon>
    </lineage>
</organism>
<reference evidence="1 2" key="1">
    <citation type="submission" date="2024-08" db="EMBL/GenBank/DDBJ databases">
        <title>Two novel Cytobacillus novel species.</title>
        <authorList>
            <person name="Liu G."/>
        </authorList>
    </citation>
    <scope>NUCLEOTIDE SEQUENCE [LARGE SCALE GENOMIC DNA]</scope>
    <source>
        <strain evidence="1 2">FJAT-54145</strain>
    </source>
</reference>
<protein>
    <submittedName>
        <fullName evidence="1">Uncharacterized protein</fullName>
    </submittedName>
</protein>
<sequence>MRDKIWSYVNNRFEDDWVLVDADEVYEAFAVYFDNGLDVGIIDEVIRSFAAIHDLSNVDIQYEGNLS</sequence>
<gene>
    <name evidence="1" type="ORF">ACFYKX_26390</name>
</gene>
<dbReference type="RefSeq" id="WP_389365186.1">
    <property type="nucleotide sequence ID" value="NZ_JBIACK010000025.1"/>
</dbReference>
<dbReference type="EMBL" id="JBIACK010000025">
    <property type="protein sequence ID" value="MFE8704101.1"/>
    <property type="molecule type" value="Genomic_DNA"/>
</dbReference>
<proteinExistence type="predicted"/>
<evidence type="ECO:0000313" key="1">
    <source>
        <dbReference type="EMBL" id="MFE8704101.1"/>
    </source>
</evidence>
<keyword evidence="2" id="KW-1185">Reference proteome</keyword>
<name>A0ABW6KIU1_9BACI</name>
<comment type="caution">
    <text evidence="1">The sequence shown here is derived from an EMBL/GenBank/DDBJ whole genome shotgun (WGS) entry which is preliminary data.</text>
</comment>